<reference evidence="1" key="2">
    <citation type="submission" date="2019-04" db="UniProtKB">
        <authorList>
            <consortium name="EnsemblPlants"/>
        </authorList>
    </citation>
    <scope>IDENTIFICATION</scope>
    <source>
        <strain evidence="1">cv. Heinz 1706</strain>
    </source>
</reference>
<dbReference type="PaxDb" id="4081-Solyc00g008010.1.1"/>
<evidence type="ECO:0000313" key="1">
    <source>
        <dbReference type="EnsemblPlants" id="Solyc00g008010.1.1.1.CDS"/>
    </source>
</evidence>
<organism evidence="1">
    <name type="scientific">Solanum lycopersicum</name>
    <name type="common">Tomato</name>
    <name type="synonym">Lycopersicon esculentum</name>
    <dbReference type="NCBI Taxonomy" id="4081"/>
    <lineage>
        <taxon>Eukaryota</taxon>
        <taxon>Viridiplantae</taxon>
        <taxon>Streptophyta</taxon>
        <taxon>Embryophyta</taxon>
        <taxon>Tracheophyta</taxon>
        <taxon>Spermatophyta</taxon>
        <taxon>Magnoliopsida</taxon>
        <taxon>eudicotyledons</taxon>
        <taxon>Gunneridae</taxon>
        <taxon>Pentapetalae</taxon>
        <taxon>asterids</taxon>
        <taxon>lamiids</taxon>
        <taxon>Solanales</taxon>
        <taxon>Solanaceae</taxon>
        <taxon>Solanoideae</taxon>
        <taxon>Solaneae</taxon>
        <taxon>Solanum</taxon>
        <taxon>Solanum subgen. Lycopersicon</taxon>
    </lineage>
</organism>
<reference evidence="1" key="1">
    <citation type="journal article" date="2012" name="Nature">
        <title>The tomato genome sequence provides insights into fleshy fruit evolution.</title>
        <authorList>
            <consortium name="Tomato Genome Consortium"/>
        </authorList>
    </citation>
    <scope>NUCLEOTIDE SEQUENCE [LARGE SCALE GENOMIC DNA]</scope>
    <source>
        <strain evidence="1">cv. Heinz 1706</strain>
    </source>
</reference>
<name>A0A494G8I6_SOLLC</name>
<dbReference type="AlphaFoldDB" id="A0A494G8I6"/>
<keyword evidence="2" id="KW-1185">Reference proteome</keyword>
<accession>A0A494G8I6</accession>
<dbReference type="PANTHER" id="PTHR33187">
    <property type="entry name" value="WU:FI09B08"/>
    <property type="match status" value="1"/>
</dbReference>
<protein>
    <submittedName>
        <fullName evidence="1">Uncharacterized protein</fullName>
    </submittedName>
</protein>
<dbReference type="PANTHER" id="PTHR33187:SF11">
    <property type="entry name" value="AMINOTRANSFERASE-LIKE PLANT MOBILE DOMAIN-CONTAINING PROTEIN"/>
    <property type="match status" value="1"/>
</dbReference>
<sequence>MTSTWTAIFTVGLHTRTDNVGHGKRSLPLFFIYSRMNSSVAFHHGALTTHKVVLRNAWHGIIALG</sequence>
<evidence type="ECO:0000313" key="2">
    <source>
        <dbReference type="Proteomes" id="UP000004994"/>
    </source>
</evidence>
<dbReference type="EnsemblPlants" id="Solyc00g008010.1.1">
    <property type="protein sequence ID" value="Solyc00g008010.1.1.1.CDS"/>
    <property type="gene ID" value="Solyc00g008010.1"/>
</dbReference>
<dbReference type="InParanoid" id="A0A494G8I6"/>
<dbReference type="Gramene" id="Solyc00g008010.1.1">
    <property type="protein sequence ID" value="Solyc00g008010.1.1.1.CDS"/>
    <property type="gene ID" value="Solyc00g008010.1"/>
</dbReference>
<dbReference type="Proteomes" id="UP000004994">
    <property type="component" value="Unassembled WGS sequence"/>
</dbReference>
<proteinExistence type="predicted"/>